<dbReference type="GO" id="GO:0031110">
    <property type="term" value="P:regulation of microtubule polymerization or depolymerization"/>
    <property type="evidence" value="ECO:0007669"/>
    <property type="project" value="TreeGrafter"/>
</dbReference>
<dbReference type="GO" id="GO:0072686">
    <property type="term" value="C:mitotic spindle"/>
    <property type="evidence" value="ECO:0007669"/>
    <property type="project" value="TreeGrafter"/>
</dbReference>
<evidence type="ECO:0000313" key="3">
    <source>
        <dbReference type="EMBL" id="CAD1818754.1"/>
    </source>
</evidence>
<dbReference type="GO" id="GO:0000940">
    <property type="term" value="C:outer kinetochore"/>
    <property type="evidence" value="ECO:0007669"/>
    <property type="project" value="TreeGrafter"/>
</dbReference>
<protein>
    <recommendedName>
        <fullName evidence="4">Spindle and kinetochore-associated protein 1 homolog</fullName>
    </recommendedName>
</protein>
<gene>
    <name evidence="3" type="ORF">CB5_LOCUS1965</name>
</gene>
<reference evidence="3" key="1">
    <citation type="submission" date="2020-07" db="EMBL/GenBank/DDBJ databases">
        <authorList>
            <person name="Lin J."/>
        </authorList>
    </citation>
    <scope>NUCLEOTIDE SEQUENCE</scope>
</reference>
<evidence type="ECO:0008006" key="4">
    <source>
        <dbReference type="Google" id="ProtNLM"/>
    </source>
</evidence>
<evidence type="ECO:0000256" key="1">
    <source>
        <dbReference type="ARBA" id="ARBA00006836"/>
    </source>
</evidence>
<name>A0A6V7NK61_ANACO</name>
<dbReference type="GO" id="GO:0007059">
    <property type="term" value="P:chromosome segregation"/>
    <property type="evidence" value="ECO:0007669"/>
    <property type="project" value="InterPro"/>
</dbReference>
<dbReference type="InterPro" id="IPR009829">
    <property type="entry name" value="SKA1"/>
</dbReference>
<dbReference type="InterPro" id="IPR042031">
    <property type="entry name" value="SKA1_MBD_sf"/>
</dbReference>
<feature type="coiled-coil region" evidence="2">
    <location>
        <begin position="49"/>
        <end position="83"/>
    </location>
</feature>
<dbReference type="AlphaFoldDB" id="A0A6V7NK61"/>
<dbReference type="Pfam" id="PF07160">
    <property type="entry name" value="SKA1"/>
    <property type="match status" value="1"/>
</dbReference>
<comment type="similarity">
    <text evidence="1">Belongs to the SKA1 family.</text>
</comment>
<organism evidence="3">
    <name type="scientific">Ananas comosus var. bracteatus</name>
    <name type="common">red pineapple</name>
    <dbReference type="NCBI Taxonomy" id="296719"/>
    <lineage>
        <taxon>Eukaryota</taxon>
        <taxon>Viridiplantae</taxon>
        <taxon>Streptophyta</taxon>
        <taxon>Embryophyta</taxon>
        <taxon>Tracheophyta</taxon>
        <taxon>Spermatophyta</taxon>
        <taxon>Magnoliopsida</taxon>
        <taxon>Liliopsida</taxon>
        <taxon>Poales</taxon>
        <taxon>Bromeliaceae</taxon>
        <taxon>Bromelioideae</taxon>
        <taxon>Ananas</taxon>
    </lineage>
</organism>
<dbReference type="Gene3D" id="1.10.10.1890">
    <property type="entry name" value="Ska1 microtubule binding domain-like"/>
    <property type="match status" value="1"/>
</dbReference>
<dbReference type="GO" id="GO:0005876">
    <property type="term" value="C:spindle microtubule"/>
    <property type="evidence" value="ECO:0007669"/>
    <property type="project" value="TreeGrafter"/>
</dbReference>
<dbReference type="GO" id="GO:0000278">
    <property type="term" value="P:mitotic cell cycle"/>
    <property type="evidence" value="ECO:0007669"/>
    <property type="project" value="TreeGrafter"/>
</dbReference>
<keyword evidence="2" id="KW-0175">Coiled coil</keyword>
<evidence type="ECO:0000256" key="2">
    <source>
        <dbReference type="SAM" id="Coils"/>
    </source>
</evidence>
<dbReference type="EMBL" id="LR862139">
    <property type="protein sequence ID" value="CAD1818754.1"/>
    <property type="molecule type" value="Genomic_DNA"/>
</dbReference>
<dbReference type="PANTHER" id="PTHR28573:SF1">
    <property type="entry name" value="SPINDLE AND KINETOCHORE-ASSOCIATED PROTEIN 1"/>
    <property type="match status" value="1"/>
</dbReference>
<sequence length="265" mass="29094">MDPKHAGSALDDLVSSFTIRIAELQELVIARNMYPATSIPDLSAVDATLKAMESQIEAIKGRLQEEKNAIPKAKRLVEQSQRQQRKLQHMLAHVPAAMVESLTLVDRNPSSAILEVSDCDVAYEASKQREEPVAAPKKGRGSAPRWYISAVELDSLSSYMRGRLTLEKVNIAINEVATYADANAHLISCPKKKELRDIAMAEPVKGKHFFLEADIKGPGLKLDNTGKAILTVSTSPSWSDSRSSDWPSPCPNPVQTSLIYYVILG</sequence>
<accession>A0A6V7NK61</accession>
<dbReference type="GO" id="GO:0008017">
    <property type="term" value="F:microtubule binding"/>
    <property type="evidence" value="ECO:0007669"/>
    <property type="project" value="InterPro"/>
</dbReference>
<dbReference type="PANTHER" id="PTHR28573">
    <property type="entry name" value="SPINDLE AND KINETOCHORE-ASSOCIATED PROTEIN 1"/>
    <property type="match status" value="1"/>
</dbReference>
<proteinExistence type="inferred from homology"/>
<dbReference type="GO" id="GO:0051301">
    <property type="term" value="P:cell division"/>
    <property type="evidence" value="ECO:0007669"/>
    <property type="project" value="InterPro"/>
</dbReference>